<reference evidence="2 3" key="1">
    <citation type="submission" date="2018-03" db="EMBL/GenBank/DDBJ databases">
        <title>Finding Nemo's genes: A chromosome-scale reference assembly of the genome of the orange clownfish Amphiprion percula.</title>
        <authorList>
            <person name="Lehmann R."/>
        </authorList>
    </citation>
    <scope>NUCLEOTIDE SEQUENCE</scope>
</reference>
<dbReference type="Pfam" id="PF15828">
    <property type="entry name" value="RDD1"/>
    <property type="match status" value="1"/>
</dbReference>
<feature type="coiled-coil region" evidence="1">
    <location>
        <begin position="106"/>
        <end position="133"/>
    </location>
</feature>
<sequence length="177" mass="20317">MHITSADNILDLPWKLCLFLHLREARRADNMKPKSLASRLFERNSAAAAKILKVGGAKYQLHVDCVDQTEKPDHEDGKQVAVDCRPKEKSPKEVHFAFLQEKYEPLKEDEARVKAKEEKKQKKKESYKKVKKNVGKALRYSWKCLVIGLYNFSLGYSTPITVAATFAPDFHQGRDRT</sequence>
<dbReference type="PANTHER" id="PTHR14680">
    <property type="entry name" value="SI:DKEY-126G1.9-RELATED"/>
    <property type="match status" value="1"/>
</dbReference>
<dbReference type="AlphaFoldDB" id="A0A3P8S5A8"/>
<keyword evidence="3" id="KW-1185">Reference proteome</keyword>
<dbReference type="STRING" id="161767.ENSAPEP00000007426"/>
<keyword evidence="1" id="KW-0175">Coiled coil</keyword>
<accession>A0A3P8S5A8</accession>
<name>A0A3P8S5A8_AMPPE</name>
<protein>
    <submittedName>
        <fullName evidence="2">Uncharacterized protein</fullName>
    </submittedName>
</protein>
<dbReference type="Ensembl" id="ENSAPET00000007643.1">
    <property type="protein sequence ID" value="ENSAPEP00000007426.1"/>
    <property type="gene ID" value="ENSAPEG00000005377.1"/>
</dbReference>
<organism evidence="2 3">
    <name type="scientific">Amphiprion percula</name>
    <name type="common">Orange clownfish</name>
    <name type="synonym">Lutjanus percula</name>
    <dbReference type="NCBI Taxonomy" id="161767"/>
    <lineage>
        <taxon>Eukaryota</taxon>
        <taxon>Metazoa</taxon>
        <taxon>Chordata</taxon>
        <taxon>Craniata</taxon>
        <taxon>Vertebrata</taxon>
        <taxon>Euteleostomi</taxon>
        <taxon>Actinopterygii</taxon>
        <taxon>Neopterygii</taxon>
        <taxon>Teleostei</taxon>
        <taxon>Neoteleostei</taxon>
        <taxon>Acanthomorphata</taxon>
        <taxon>Ovalentaria</taxon>
        <taxon>Pomacentridae</taxon>
        <taxon>Amphiprion</taxon>
    </lineage>
</organism>
<dbReference type="PANTHER" id="PTHR14680:SF1">
    <property type="entry name" value="REQUIRED FOR DRUG-INDUCED DEATH PROTEIN 1"/>
    <property type="match status" value="1"/>
</dbReference>
<reference evidence="2" key="2">
    <citation type="submission" date="2025-08" db="UniProtKB">
        <authorList>
            <consortium name="Ensembl"/>
        </authorList>
    </citation>
    <scope>IDENTIFICATION</scope>
</reference>
<reference evidence="2" key="3">
    <citation type="submission" date="2025-09" db="UniProtKB">
        <authorList>
            <consortium name="Ensembl"/>
        </authorList>
    </citation>
    <scope>IDENTIFICATION</scope>
</reference>
<evidence type="ECO:0000313" key="3">
    <source>
        <dbReference type="Proteomes" id="UP000265080"/>
    </source>
</evidence>
<proteinExistence type="predicted"/>
<dbReference type="OMA" id="LRTTWKC"/>
<evidence type="ECO:0000313" key="2">
    <source>
        <dbReference type="Ensembl" id="ENSAPEP00000007426.1"/>
    </source>
</evidence>
<evidence type="ECO:0000256" key="1">
    <source>
        <dbReference type="SAM" id="Coils"/>
    </source>
</evidence>
<dbReference type="GeneTree" id="ENSGT00390000004585"/>
<dbReference type="InterPro" id="IPR031667">
    <property type="entry name" value="RDD1"/>
</dbReference>
<dbReference type="Proteomes" id="UP000265080">
    <property type="component" value="Chromosome 11"/>
</dbReference>